<proteinExistence type="predicted"/>
<dbReference type="Pfam" id="PF00196">
    <property type="entry name" value="GerE"/>
    <property type="match status" value="1"/>
</dbReference>
<evidence type="ECO:0000256" key="2">
    <source>
        <dbReference type="ARBA" id="ARBA00022840"/>
    </source>
</evidence>
<dbReference type="Gene3D" id="1.25.40.10">
    <property type="entry name" value="Tetratricopeptide repeat domain"/>
    <property type="match status" value="1"/>
</dbReference>
<dbReference type="InterPro" id="IPR011990">
    <property type="entry name" value="TPR-like_helical_dom_sf"/>
</dbReference>
<keyword evidence="1" id="KW-0547">Nucleotide-binding</keyword>
<dbReference type="CDD" id="cd06170">
    <property type="entry name" value="LuxR_C_like"/>
    <property type="match status" value="1"/>
</dbReference>
<accession>A0ABU2MRH2</accession>
<dbReference type="InterPro" id="IPR000792">
    <property type="entry name" value="Tscrpt_reg_LuxR_C"/>
</dbReference>
<evidence type="ECO:0000313" key="5">
    <source>
        <dbReference type="Proteomes" id="UP001183246"/>
    </source>
</evidence>
<evidence type="ECO:0000313" key="4">
    <source>
        <dbReference type="EMBL" id="MDT0344224.1"/>
    </source>
</evidence>
<dbReference type="PANTHER" id="PTHR16305:SF35">
    <property type="entry name" value="TRANSCRIPTIONAL ACTIVATOR DOMAIN"/>
    <property type="match status" value="1"/>
</dbReference>
<keyword evidence="2" id="KW-0067">ATP-binding</keyword>
<dbReference type="Pfam" id="PF13191">
    <property type="entry name" value="AAA_16"/>
    <property type="match status" value="1"/>
</dbReference>
<dbReference type="PANTHER" id="PTHR16305">
    <property type="entry name" value="TESTICULAR SOLUBLE ADENYLYL CYCLASE"/>
    <property type="match status" value="1"/>
</dbReference>
<dbReference type="InterPro" id="IPR041664">
    <property type="entry name" value="AAA_16"/>
</dbReference>
<dbReference type="InterPro" id="IPR027417">
    <property type="entry name" value="P-loop_NTPase"/>
</dbReference>
<dbReference type="SUPFAM" id="SSF46894">
    <property type="entry name" value="C-terminal effector domain of the bipartite response regulators"/>
    <property type="match status" value="1"/>
</dbReference>
<reference evidence="5" key="1">
    <citation type="submission" date="2023-07" db="EMBL/GenBank/DDBJ databases">
        <title>30 novel species of actinomycetes from the DSMZ collection.</title>
        <authorList>
            <person name="Nouioui I."/>
        </authorList>
    </citation>
    <scope>NUCLEOTIDE SEQUENCE [LARGE SCALE GENOMIC DNA]</scope>
    <source>
        <strain evidence="5">DSM 44938</strain>
    </source>
</reference>
<dbReference type="InterPro" id="IPR016032">
    <property type="entry name" value="Sig_transdc_resp-reg_C-effctor"/>
</dbReference>
<name>A0ABU2MRH2_9ACTN</name>
<dbReference type="Gene3D" id="1.10.10.10">
    <property type="entry name" value="Winged helix-like DNA-binding domain superfamily/Winged helix DNA-binding domain"/>
    <property type="match status" value="1"/>
</dbReference>
<dbReference type="SUPFAM" id="SSF52540">
    <property type="entry name" value="P-loop containing nucleoside triphosphate hydrolases"/>
    <property type="match status" value="1"/>
</dbReference>
<dbReference type="Proteomes" id="UP001183246">
    <property type="component" value="Unassembled WGS sequence"/>
</dbReference>
<gene>
    <name evidence="4" type="ORF">RM590_16595</name>
</gene>
<dbReference type="PRINTS" id="PR00038">
    <property type="entry name" value="HTHLUXR"/>
</dbReference>
<comment type="caution">
    <text evidence="4">The sequence shown here is derived from an EMBL/GenBank/DDBJ whole genome shotgun (WGS) entry which is preliminary data.</text>
</comment>
<evidence type="ECO:0000259" key="3">
    <source>
        <dbReference type="PROSITE" id="PS00622"/>
    </source>
</evidence>
<dbReference type="EMBL" id="JAVREL010000009">
    <property type="protein sequence ID" value="MDT0344224.1"/>
    <property type="molecule type" value="Genomic_DNA"/>
</dbReference>
<dbReference type="RefSeq" id="WP_311705360.1">
    <property type="nucleotide sequence ID" value="NZ_JAVREL010000009.1"/>
</dbReference>
<dbReference type="InterPro" id="IPR036388">
    <property type="entry name" value="WH-like_DNA-bd_sf"/>
</dbReference>
<protein>
    <submittedName>
        <fullName evidence="4">AAA family ATPase</fullName>
    </submittedName>
</protein>
<keyword evidence="5" id="KW-1185">Reference proteome</keyword>
<dbReference type="PROSITE" id="PS00622">
    <property type="entry name" value="HTH_LUXR_1"/>
    <property type="match status" value="1"/>
</dbReference>
<dbReference type="SMART" id="SM00421">
    <property type="entry name" value="HTH_LUXR"/>
    <property type="match status" value="1"/>
</dbReference>
<evidence type="ECO:0000256" key="1">
    <source>
        <dbReference type="ARBA" id="ARBA00022741"/>
    </source>
</evidence>
<sequence length="998" mass="108548">MAPGKPLSHPLASWAAPFEFRQTANSGRGKALTAERSRSFIEGDHQYCLPRLRSDRGKCVRPLGESGGAFCMLMIGREAELARLRTGLADCASRRASAVIIEGPVGSGKSELLEALAAHAAGEGAVVLRATALSSEYALPLGVMRQLAASPALAPDDGRRVQRLLDEDDSPAGGPRRPDRVSAAHAARMRRVCSALHEALDGRLTLIAVDDLHLVDATSLEYLLHITARSRALPLMTVFTEALDYRQWAPAHRTEFLRQPNFRRLHLSCLDRERVAALLAACGQDPPPDAVVDHFHSVTGGNPLLMRALWEDCQMAAGSAPGTAPPDPMPGDAFSHAVLTCLDRGGPMAAKVADGLAVLGEAGTPELLGRLRDLSSDGVAQGMRALRAAGLTDGLAFRHPAARAVVLDRMDGAFRQRLHRRAAALLRAAEAPAATVASHLAAVGRADEPWAVAVLQDAAEVALARDEDRRAGDYLRLALRSCGNASQRVDIRLRLALILQRRDLTASERTCDDLLADLRAGGLAPQQCLALADLFFVHRRIDEATEVLETLRAMDAESPPGSVGWVPSTQTAVVEFYHPWGDDGTPDPDLAPRGQRYEMPWLVPVAASGDEVVAAAEELLQRSVLTDSTFEPVTSAVKCLLHAGKSERARYWSETFLAESERRDMPGWYALFAGIRSGIAWQMGNPLDTEKYSALGLDRVHGRKESTLACGLLSLQVLAQTALGKYEAGARSLNQPTPEALFGSIHGLIFLRARGRYNLATNRLNVALDDFLAQGQLALKWRLDQPTWVPWRGDVAEVLLLLGEREEAERLVTEQLSLIGSGQERIRGVSLRLLAATQDPGKRLPLLTRAVTLLQSAGDRMELALALHDLAETHKAHGETAQATMAWRRAWQLAKECGAEPLCAAMRFEHKAPDQPEETVPRQGERSAIDIRKAKLSESEKRVAVLAACGYTNRDISSRLYISVSTVEQHLTRVYRKLKIGGREQLPIDLQFEVTEIV</sequence>
<feature type="domain" description="HTH luxR-type" evidence="3">
    <location>
        <begin position="950"/>
        <end position="977"/>
    </location>
</feature>
<organism evidence="4 5">
    <name type="scientific">Streptomyces litchfieldiae</name>
    <dbReference type="NCBI Taxonomy" id="3075543"/>
    <lineage>
        <taxon>Bacteria</taxon>
        <taxon>Bacillati</taxon>
        <taxon>Actinomycetota</taxon>
        <taxon>Actinomycetes</taxon>
        <taxon>Kitasatosporales</taxon>
        <taxon>Streptomycetaceae</taxon>
        <taxon>Streptomyces</taxon>
    </lineage>
</organism>